<feature type="region of interest" description="Disordered" evidence="1">
    <location>
        <begin position="1"/>
        <end position="27"/>
    </location>
</feature>
<dbReference type="AlphaFoldDB" id="A0AAV9AGY6"/>
<dbReference type="Proteomes" id="UP001179952">
    <property type="component" value="Unassembled WGS sequence"/>
</dbReference>
<evidence type="ECO:0000313" key="3">
    <source>
        <dbReference type="Proteomes" id="UP001179952"/>
    </source>
</evidence>
<feature type="compositionally biased region" description="Polar residues" evidence="1">
    <location>
        <begin position="1"/>
        <end position="19"/>
    </location>
</feature>
<sequence>MKGKNTSNSSITQRNQQGITPPPTNAHALAMQGNIHINSHCKTIVFKSNTTILINQSLIIKKGRLKEESPWIQLPASPPPMRISNHGSNSGKRKRPIRSSSISQDSRKSS</sequence>
<name>A0AAV9AGY6_ACOGR</name>
<reference evidence="2" key="2">
    <citation type="submission" date="2023-06" db="EMBL/GenBank/DDBJ databases">
        <authorList>
            <person name="Ma L."/>
            <person name="Liu K.-W."/>
            <person name="Li Z."/>
            <person name="Hsiao Y.-Y."/>
            <person name="Qi Y."/>
            <person name="Fu T."/>
            <person name="Tang G."/>
            <person name="Zhang D."/>
            <person name="Sun W.-H."/>
            <person name="Liu D.-K."/>
            <person name="Li Y."/>
            <person name="Chen G.-Z."/>
            <person name="Liu X.-D."/>
            <person name="Liao X.-Y."/>
            <person name="Jiang Y.-T."/>
            <person name="Yu X."/>
            <person name="Hao Y."/>
            <person name="Huang J."/>
            <person name="Zhao X.-W."/>
            <person name="Ke S."/>
            <person name="Chen Y.-Y."/>
            <person name="Wu W.-L."/>
            <person name="Hsu J.-L."/>
            <person name="Lin Y.-F."/>
            <person name="Huang M.-D."/>
            <person name="Li C.-Y."/>
            <person name="Huang L."/>
            <person name="Wang Z.-W."/>
            <person name="Zhao X."/>
            <person name="Zhong W.-Y."/>
            <person name="Peng D.-H."/>
            <person name="Ahmad S."/>
            <person name="Lan S."/>
            <person name="Zhang J.-S."/>
            <person name="Tsai W.-C."/>
            <person name="Van De Peer Y."/>
            <person name="Liu Z.-J."/>
        </authorList>
    </citation>
    <scope>NUCLEOTIDE SEQUENCE</scope>
    <source>
        <strain evidence="2">SCP</strain>
        <tissue evidence="2">Leaves</tissue>
    </source>
</reference>
<accession>A0AAV9AGY6</accession>
<reference evidence="2" key="1">
    <citation type="journal article" date="2023" name="Nat. Commun.">
        <title>Diploid and tetraploid genomes of Acorus and the evolution of monocots.</title>
        <authorList>
            <person name="Ma L."/>
            <person name="Liu K.W."/>
            <person name="Li Z."/>
            <person name="Hsiao Y.Y."/>
            <person name="Qi Y."/>
            <person name="Fu T."/>
            <person name="Tang G.D."/>
            <person name="Zhang D."/>
            <person name="Sun W.H."/>
            <person name="Liu D.K."/>
            <person name="Li Y."/>
            <person name="Chen G.Z."/>
            <person name="Liu X.D."/>
            <person name="Liao X.Y."/>
            <person name="Jiang Y.T."/>
            <person name="Yu X."/>
            <person name="Hao Y."/>
            <person name="Huang J."/>
            <person name="Zhao X.W."/>
            <person name="Ke S."/>
            <person name="Chen Y.Y."/>
            <person name="Wu W.L."/>
            <person name="Hsu J.L."/>
            <person name="Lin Y.F."/>
            <person name="Huang M.D."/>
            <person name="Li C.Y."/>
            <person name="Huang L."/>
            <person name="Wang Z.W."/>
            <person name="Zhao X."/>
            <person name="Zhong W.Y."/>
            <person name="Peng D.H."/>
            <person name="Ahmad S."/>
            <person name="Lan S."/>
            <person name="Zhang J.S."/>
            <person name="Tsai W.C."/>
            <person name="Van de Peer Y."/>
            <person name="Liu Z.J."/>
        </authorList>
    </citation>
    <scope>NUCLEOTIDE SEQUENCE</scope>
    <source>
        <strain evidence="2">SCP</strain>
    </source>
</reference>
<evidence type="ECO:0000256" key="1">
    <source>
        <dbReference type="SAM" id="MobiDB-lite"/>
    </source>
</evidence>
<gene>
    <name evidence="2" type="ORF">QJS04_geneDACA009416</name>
</gene>
<proteinExistence type="predicted"/>
<comment type="caution">
    <text evidence="2">The sequence shown here is derived from an EMBL/GenBank/DDBJ whole genome shotgun (WGS) entry which is preliminary data.</text>
</comment>
<dbReference type="EMBL" id="JAUJYN010000009">
    <property type="protein sequence ID" value="KAK1263565.1"/>
    <property type="molecule type" value="Genomic_DNA"/>
</dbReference>
<keyword evidence="3" id="KW-1185">Reference proteome</keyword>
<evidence type="ECO:0000313" key="2">
    <source>
        <dbReference type="EMBL" id="KAK1263565.1"/>
    </source>
</evidence>
<organism evidence="2 3">
    <name type="scientific">Acorus gramineus</name>
    <name type="common">Dwarf sweet flag</name>
    <dbReference type="NCBI Taxonomy" id="55184"/>
    <lineage>
        <taxon>Eukaryota</taxon>
        <taxon>Viridiplantae</taxon>
        <taxon>Streptophyta</taxon>
        <taxon>Embryophyta</taxon>
        <taxon>Tracheophyta</taxon>
        <taxon>Spermatophyta</taxon>
        <taxon>Magnoliopsida</taxon>
        <taxon>Liliopsida</taxon>
        <taxon>Acoraceae</taxon>
        <taxon>Acorus</taxon>
    </lineage>
</organism>
<protein>
    <submittedName>
        <fullName evidence="2">Uncharacterized protein</fullName>
    </submittedName>
</protein>
<feature type="region of interest" description="Disordered" evidence="1">
    <location>
        <begin position="65"/>
        <end position="110"/>
    </location>
</feature>